<name>A0ABW3QM59_9BACT</name>
<feature type="coiled-coil region" evidence="1">
    <location>
        <begin position="147"/>
        <end position="174"/>
    </location>
</feature>
<sequence length="201" mass="22707">MDFGKAIKKLPEHEPRADLWERIEADLRADAAIDRALDDLPDFEPDADAWEQIVGQLETENTTVRSLWARSFRWLAAAAVITLMFGIWWLGQSGSDEKITIAYATETVEAEPGSEPEPLTPAADQKAERFIQEQCAEQTVVCQKPEVKELKHQLDELNNRKAGLEEQLAVFGEDPVLVQAQIKIENERAEVTKELVRILTI</sequence>
<dbReference type="Proteomes" id="UP001597116">
    <property type="component" value="Unassembled WGS sequence"/>
</dbReference>
<evidence type="ECO:0000313" key="4">
    <source>
        <dbReference type="Proteomes" id="UP001597116"/>
    </source>
</evidence>
<protein>
    <submittedName>
        <fullName evidence="3">Uncharacterized protein</fullName>
    </submittedName>
</protein>
<proteinExistence type="predicted"/>
<organism evidence="3 4">
    <name type="scientific">Larkinella insperata</name>
    <dbReference type="NCBI Taxonomy" id="332158"/>
    <lineage>
        <taxon>Bacteria</taxon>
        <taxon>Pseudomonadati</taxon>
        <taxon>Bacteroidota</taxon>
        <taxon>Cytophagia</taxon>
        <taxon>Cytophagales</taxon>
        <taxon>Spirosomataceae</taxon>
        <taxon>Larkinella</taxon>
    </lineage>
</organism>
<keyword evidence="2" id="KW-0812">Transmembrane</keyword>
<comment type="caution">
    <text evidence="3">The sequence shown here is derived from an EMBL/GenBank/DDBJ whole genome shotgun (WGS) entry which is preliminary data.</text>
</comment>
<reference evidence="4" key="1">
    <citation type="journal article" date="2019" name="Int. J. Syst. Evol. Microbiol.">
        <title>The Global Catalogue of Microorganisms (GCM) 10K type strain sequencing project: providing services to taxonomists for standard genome sequencing and annotation.</title>
        <authorList>
            <consortium name="The Broad Institute Genomics Platform"/>
            <consortium name="The Broad Institute Genome Sequencing Center for Infectious Disease"/>
            <person name="Wu L."/>
            <person name="Ma J."/>
        </authorList>
    </citation>
    <scope>NUCLEOTIDE SEQUENCE [LARGE SCALE GENOMIC DNA]</scope>
    <source>
        <strain evidence="4">CCUG 55608</strain>
    </source>
</reference>
<evidence type="ECO:0000256" key="1">
    <source>
        <dbReference type="SAM" id="Coils"/>
    </source>
</evidence>
<dbReference type="EMBL" id="JBHTLP010000023">
    <property type="protein sequence ID" value="MFD1144809.1"/>
    <property type="molecule type" value="Genomic_DNA"/>
</dbReference>
<evidence type="ECO:0000256" key="2">
    <source>
        <dbReference type="SAM" id="Phobius"/>
    </source>
</evidence>
<dbReference type="RefSeq" id="WP_265993875.1">
    <property type="nucleotide sequence ID" value="NZ_CP110973.1"/>
</dbReference>
<keyword evidence="2" id="KW-0472">Membrane</keyword>
<keyword evidence="2" id="KW-1133">Transmembrane helix</keyword>
<evidence type="ECO:0000313" key="3">
    <source>
        <dbReference type="EMBL" id="MFD1144809.1"/>
    </source>
</evidence>
<feature type="transmembrane region" description="Helical" evidence="2">
    <location>
        <begin position="72"/>
        <end position="91"/>
    </location>
</feature>
<accession>A0ABW3QM59</accession>
<keyword evidence="4" id="KW-1185">Reference proteome</keyword>
<gene>
    <name evidence="3" type="ORF">ACFQ4C_27010</name>
</gene>
<keyword evidence="1" id="KW-0175">Coiled coil</keyword>